<dbReference type="InterPro" id="IPR036397">
    <property type="entry name" value="RNaseH_sf"/>
</dbReference>
<accession>A0ABS4QRQ2</accession>
<comment type="caution">
    <text evidence="2">The sequence shown here is derived from an EMBL/GenBank/DDBJ whole genome shotgun (WGS) entry which is preliminary data.</text>
</comment>
<feature type="domain" description="RNase H type-1" evidence="1">
    <location>
        <begin position="54"/>
        <end position="186"/>
    </location>
</feature>
<dbReference type="SUPFAM" id="SSF53098">
    <property type="entry name" value="Ribonuclease H-like"/>
    <property type="match status" value="1"/>
</dbReference>
<dbReference type="InterPro" id="IPR012337">
    <property type="entry name" value="RNaseH-like_sf"/>
</dbReference>
<evidence type="ECO:0000313" key="3">
    <source>
        <dbReference type="Proteomes" id="UP001519325"/>
    </source>
</evidence>
<reference evidence="2 3" key="1">
    <citation type="submission" date="2021-03" db="EMBL/GenBank/DDBJ databases">
        <title>Sequencing the genomes of 1000 actinobacteria strains.</title>
        <authorList>
            <person name="Klenk H.-P."/>
        </authorList>
    </citation>
    <scope>NUCLEOTIDE SEQUENCE [LARGE SCALE GENOMIC DNA]</scope>
    <source>
        <strain evidence="2 3">DSM 45516</strain>
    </source>
</reference>
<dbReference type="EMBL" id="JAGGMR010000001">
    <property type="protein sequence ID" value="MBP2193835.1"/>
    <property type="molecule type" value="Genomic_DNA"/>
</dbReference>
<name>A0ABS4QRQ2_9NOCA</name>
<gene>
    <name evidence="2" type="ORF">BJ987_006736</name>
</gene>
<dbReference type="Gene3D" id="3.30.420.10">
    <property type="entry name" value="Ribonuclease H-like superfamily/Ribonuclease H"/>
    <property type="match status" value="1"/>
</dbReference>
<keyword evidence="3" id="KW-1185">Reference proteome</keyword>
<protein>
    <submittedName>
        <fullName evidence="2">Ribonuclease HI</fullName>
    </submittedName>
</protein>
<sequence length="282" mass="31443">MATWHPARRVSAEEIARARTAAGGWSRAQLAEWGVPWPPPTGWKQALADATEDADRMVEAWTAGTSLGDPGVGGWGAVLRWGNRTRDIVGAESHSTVDRMELMAAVQSLECLNRPTRIRIHSGSSYLRAGCLREAGCGRQATSNIDLWQRLETAANSHRVTWDWAQSTFENPDAAHAFELARKAAIEDAAPSFCVHEMRINECAYCTPRRPGVLSHGWRTEGGTVYHNDRDCDWLRKGQRDALRKGLNLHDIVAIAWASVDSTKMQPCDYCCTPLWVRRHRS</sequence>
<proteinExistence type="predicted"/>
<evidence type="ECO:0000259" key="1">
    <source>
        <dbReference type="PROSITE" id="PS50879"/>
    </source>
</evidence>
<organism evidence="2 3">
    <name type="scientific">Nocardia goodfellowii</name>
    <dbReference type="NCBI Taxonomy" id="882446"/>
    <lineage>
        <taxon>Bacteria</taxon>
        <taxon>Bacillati</taxon>
        <taxon>Actinomycetota</taxon>
        <taxon>Actinomycetes</taxon>
        <taxon>Mycobacteriales</taxon>
        <taxon>Nocardiaceae</taxon>
        <taxon>Nocardia</taxon>
    </lineage>
</organism>
<dbReference type="Pfam" id="PF00075">
    <property type="entry name" value="RNase_H"/>
    <property type="match status" value="1"/>
</dbReference>
<dbReference type="InterPro" id="IPR002156">
    <property type="entry name" value="RNaseH_domain"/>
</dbReference>
<evidence type="ECO:0000313" key="2">
    <source>
        <dbReference type="EMBL" id="MBP2193835.1"/>
    </source>
</evidence>
<dbReference type="Proteomes" id="UP001519325">
    <property type="component" value="Unassembled WGS sequence"/>
</dbReference>
<dbReference type="PROSITE" id="PS50879">
    <property type="entry name" value="RNASE_H_1"/>
    <property type="match status" value="1"/>
</dbReference>